<dbReference type="Proteomes" id="UP001597079">
    <property type="component" value="Unassembled WGS sequence"/>
</dbReference>
<reference evidence="2" key="1">
    <citation type="journal article" date="2019" name="Int. J. Syst. Evol. Microbiol.">
        <title>The Global Catalogue of Microorganisms (GCM) 10K type strain sequencing project: providing services to taxonomists for standard genome sequencing and annotation.</title>
        <authorList>
            <consortium name="The Broad Institute Genomics Platform"/>
            <consortium name="The Broad Institute Genome Sequencing Center for Infectious Disease"/>
            <person name="Wu L."/>
            <person name="Ma J."/>
        </authorList>
    </citation>
    <scope>NUCLEOTIDE SEQUENCE [LARGE SCALE GENOMIC DNA]</scope>
    <source>
        <strain evidence="2">CGMCC 1.12286</strain>
    </source>
</reference>
<dbReference type="EC" id="3.6.1.23" evidence="1"/>
<dbReference type="SUPFAM" id="SSF101386">
    <property type="entry name" value="all-alpha NTP pyrophosphatases"/>
    <property type="match status" value="1"/>
</dbReference>
<name>A0ABW4JRJ2_9BACL</name>
<organism evidence="1 2">
    <name type="scientific">Alicyclobacillus fodiniaquatilis</name>
    <dbReference type="NCBI Taxonomy" id="1661150"/>
    <lineage>
        <taxon>Bacteria</taxon>
        <taxon>Bacillati</taxon>
        <taxon>Bacillota</taxon>
        <taxon>Bacilli</taxon>
        <taxon>Bacillales</taxon>
        <taxon>Alicyclobacillaceae</taxon>
        <taxon>Alicyclobacillus</taxon>
    </lineage>
</organism>
<proteinExistence type="predicted"/>
<dbReference type="InterPro" id="IPR014871">
    <property type="entry name" value="dUTPase/dCTP_pyrophosphatase"/>
</dbReference>
<dbReference type="RefSeq" id="WP_377945358.1">
    <property type="nucleotide sequence ID" value="NZ_JBHUCX010000092.1"/>
</dbReference>
<sequence>MKMDSLFDVQKALEPQAVMASGHESQSLLPKKILALQIELGGLANLWHHHGLHVWKHNQGSPEQTTYPLLQTDVPLSSATNPLLESYLNCLHLILSIGLDLGCDFHISDYIPIRDPSNDVGAQFRTLFRRIAQVDMDRWHGGKYYRMFCSFIGLGEMLDLTWSEIQQHYLETTKTSGRHSVGL</sequence>
<evidence type="ECO:0000313" key="2">
    <source>
        <dbReference type="Proteomes" id="UP001597079"/>
    </source>
</evidence>
<keyword evidence="1" id="KW-0378">Hydrolase</keyword>
<keyword evidence="2" id="KW-1185">Reference proteome</keyword>
<dbReference type="Gene3D" id="1.10.4010.10">
    <property type="entry name" value="Type II deoxyuridine triphosphatase"/>
    <property type="match status" value="1"/>
</dbReference>
<protein>
    <submittedName>
        <fullName evidence="1">dUTP diphosphatase</fullName>
        <ecNumber evidence="1">3.6.1.23</ecNumber>
    </submittedName>
</protein>
<dbReference type="Pfam" id="PF08761">
    <property type="entry name" value="dUTPase_2"/>
    <property type="match status" value="1"/>
</dbReference>
<accession>A0ABW4JRJ2</accession>
<dbReference type="EMBL" id="JBHUCX010000092">
    <property type="protein sequence ID" value="MFD1677467.1"/>
    <property type="molecule type" value="Genomic_DNA"/>
</dbReference>
<gene>
    <name evidence="1" type="ORF">ACFSB2_22660</name>
</gene>
<dbReference type="GO" id="GO:0004170">
    <property type="term" value="F:dUTP diphosphatase activity"/>
    <property type="evidence" value="ECO:0007669"/>
    <property type="project" value="UniProtKB-EC"/>
</dbReference>
<comment type="caution">
    <text evidence="1">The sequence shown here is derived from an EMBL/GenBank/DDBJ whole genome shotgun (WGS) entry which is preliminary data.</text>
</comment>
<evidence type="ECO:0000313" key="1">
    <source>
        <dbReference type="EMBL" id="MFD1677467.1"/>
    </source>
</evidence>